<feature type="transmembrane region" description="Helical" evidence="2">
    <location>
        <begin position="160"/>
        <end position="183"/>
    </location>
</feature>
<dbReference type="Proteomes" id="UP001056384">
    <property type="component" value="Chromosome 6"/>
</dbReference>
<protein>
    <submittedName>
        <fullName evidence="4">DSC E3 ubiquitin ligase complex subunit 4</fullName>
    </submittedName>
</protein>
<keyword evidence="2" id="KW-0812">Transmembrane</keyword>
<reference evidence="4" key="1">
    <citation type="submission" date="2022-06" db="EMBL/GenBank/DDBJ databases">
        <title>Complete genome sequences of two strains of the flax pathogen Septoria linicola.</title>
        <authorList>
            <person name="Lapalu N."/>
            <person name="Simon A."/>
            <person name="Demenou B."/>
            <person name="Paumier D."/>
            <person name="Guillot M.-P."/>
            <person name="Gout L."/>
            <person name="Valade R."/>
        </authorList>
    </citation>
    <scope>NUCLEOTIDE SEQUENCE</scope>
    <source>
        <strain evidence="4">SE15195</strain>
    </source>
</reference>
<organism evidence="4 5">
    <name type="scientific">Septoria linicola</name>
    <dbReference type="NCBI Taxonomy" id="215465"/>
    <lineage>
        <taxon>Eukaryota</taxon>
        <taxon>Fungi</taxon>
        <taxon>Dikarya</taxon>
        <taxon>Ascomycota</taxon>
        <taxon>Pezizomycotina</taxon>
        <taxon>Dothideomycetes</taxon>
        <taxon>Dothideomycetidae</taxon>
        <taxon>Mycosphaerellales</taxon>
        <taxon>Mycosphaerellaceae</taxon>
        <taxon>Septoria</taxon>
    </lineage>
</organism>
<evidence type="ECO:0000313" key="5">
    <source>
        <dbReference type="Proteomes" id="UP001056384"/>
    </source>
</evidence>
<dbReference type="GO" id="GO:0032933">
    <property type="term" value="P:SREBP signaling pathway"/>
    <property type="evidence" value="ECO:0007669"/>
    <property type="project" value="InterPro"/>
</dbReference>
<feature type="transmembrane region" description="Helical" evidence="2">
    <location>
        <begin position="112"/>
        <end position="131"/>
    </location>
</feature>
<dbReference type="PANTHER" id="PTHR39405">
    <property type="entry name" value="DSC E3 UBIQUITIN LIGASE COMPLEX SUBUNIT 4"/>
    <property type="match status" value="1"/>
</dbReference>
<sequence>MNDGATSSAAAAPLQHSPAHQQDALPFDHDEPLTAIQLANRQKKTRENFQRKRIELLDDLLRNVDMLVYAELSAVYYLDCRTFLFSLRAVVQFYHLTPKPLIFSRVRSNHSLGIIIGSNLLCILLHCFFAAPSAGEITRGYLHGGLIMDFIGQRGASNRLYLVLLDLLVLALQLVHLSAFTLWQRLRDGLAGTVTRPASIPAARPAQTVEDEERGVRRSVEQARAEDIEMQSLTLGGTTRTGLGDTAGAETDDSTGSEGAAGDFFQPRQTDAHIFDAFNSGQMVIADLDLAQTVKEHIVLAQTKRISDENNAENTRLIRQRLMQRLWSRIQ</sequence>
<evidence type="ECO:0000259" key="3">
    <source>
        <dbReference type="Pfam" id="PF08508"/>
    </source>
</evidence>
<feature type="region of interest" description="Disordered" evidence="1">
    <location>
        <begin position="235"/>
        <end position="258"/>
    </location>
</feature>
<keyword evidence="2" id="KW-0472">Membrane</keyword>
<dbReference type="InterPro" id="IPR013715">
    <property type="entry name" value="DUF1746"/>
</dbReference>
<feature type="domain" description="DUF1746" evidence="3">
    <location>
        <begin position="63"/>
        <end position="175"/>
    </location>
</feature>
<feature type="compositionally biased region" description="Low complexity" evidence="1">
    <location>
        <begin position="235"/>
        <end position="248"/>
    </location>
</feature>
<evidence type="ECO:0000256" key="1">
    <source>
        <dbReference type="SAM" id="MobiDB-lite"/>
    </source>
</evidence>
<dbReference type="GO" id="GO:0005783">
    <property type="term" value="C:endoplasmic reticulum"/>
    <property type="evidence" value="ECO:0007669"/>
    <property type="project" value="TreeGrafter"/>
</dbReference>
<keyword evidence="2" id="KW-1133">Transmembrane helix</keyword>
<proteinExistence type="predicted"/>
<dbReference type="Pfam" id="PF08508">
    <property type="entry name" value="DUF1746"/>
    <property type="match status" value="1"/>
</dbReference>
<dbReference type="InterPro" id="IPR038967">
    <property type="entry name" value="Dsc4-like"/>
</dbReference>
<accession>A0A9Q9ATN0</accession>
<evidence type="ECO:0000313" key="4">
    <source>
        <dbReference type="EMBL" id="USW54935.1"/>
    </source>
</evidence>
<dbReference type="PANTHER" id="PTHR39405:SF1">
    <property type="entry name" value="DSC E3 UBIQUITIN LIGASE COMPLEX SUBUNIT 4"/>
    <property type="match status" value="1"/>
</dbReference>
<gene>
    <name evidence="4" type="ORF">Slin15195_G082540</name>
</gene>
<dbReference type="GO" id="GO:0044695">
    <property type="term" value="C:Dsc E3 ubiquitin ligase complex"/>
    <property type="evidence" value="ECO:0007669"/>
    <property type="project" value="InterPro"/>
</dbReference>
<name>A0A9Q9ATN0_9PEZI</name>
<dbReference type="EMBL" id="CP099423">
    <property type="protein sequence ID" value="USW54935.1"/>
    <property type="molecule type" value="Genomic_DNA"/>
</dbReference>
<feature type="region of interest" description="Disordered" evidence="1">
    <location>
        <begin position="1"/>
        <end position="23"/>
    </location>
</feature>
<evidence type="ECO:0000256" key="2">
    <source>
        <dbReference type="SAM" id="Phobius"/>
    </source>
</evidence>
<keyword evidence="5" id="KW-1185">Reference proteome</keyword>
<dbReference type="AlphaFoldDB" id="A0A9Q9ATN0"/>